<dbReference type="Gene3D" id="2.170.140.10">
    <property type="entry name" value="Chitin binding domain"/>
    <property type="match status" value="1"/>
</dbReference>
<feature type="compositionally biased region" description="Basic and acidic residues" evidence="1">
    <location>
        <begin position="201"/>
        <end position="212"/>
    </location>
</feature>
<organism evidence="5 6">
    <name type="scientific">Adineta ricciae</name>
    <name type="common">Rotifer</name>
    <dbReference type="NCBI Taxonomy" id="249248"/>
    <lineage>
        <taxon>Eukaryota</taxon>
        <taxon>Metazoa</taxon>
        <taxon>Spiralia</taxon>
        <taxon>Gnathifera</taxon>
        <taxon>Rotifera</taxon>
        <taxon>Eurotatoria</taxon>
        <taxon>Bdelloidea</taxon>
        <taxon>Adinetida</taxon>
        <taxon>Adinetidae</taxon>
        <taxon>Adineta</taxon>
    </lineage>
</organism>
<evidence type="ECO:0000259" key="3">
    <source>
        <dbReference type="PROSITE" id="PS50940"/>
    </source>
</evidence>
<gene>
    <name evidence="4" type="ORF">EDS130_LOCUS3762</name>
    <name evidence="5" type="ORF">XAT740_LOCUS12065</name>
</gene>
<dbReference type="OrthoDB" id="504708at2759"/>
<reference evidence="5" key="1">
    <citation type="submission" date="2021-02" db="EMBL/GenBank/DDBJ databases">
        <authorList>
            <person name="Nowell W R."/>
        </authorList>
    </citation>
    <scope>NUCLEOTIDE SEQUENCE</scope>
</reference>
<dbReference type="SMART" id="SM00494">
    <property type="entry name" value="ChtBD2"/>
    <property type="match status" value="2"/>
</dbReference>
<dbReference type="Proteomes" id="UP000663852">
    <property type="component" value="Unassembled WGS sequence"/>
</dbReference>
<keyword evidence="6" id="KW-1185">Reference proteome</keyword>
<dbReference type="Proteomes" id="UP000663828">
    <property type="component" value="Unassembled WGS sequence"/>
</dbReference>
<feature type="transmembrane region" description="Helical" evidence="2">
    <location>
        <begin position="477"/>
        <end position="503"/>
    </location>
</feature>
<feature type="domain" description="Chitin-binding type-2" evidence="3">
    <location>
        <begin position="740"/>
        <end position="796"/>
    </location>
</feature>
<dbReference type="GO" id="GO:0005576">
    <property type="term" value="C:extracellular region"/>
    <property type="evidence" value="ECO:0007669"/>
    <property type="project" value="InterPro"/>
</dbReference>
<evidence type="ECO:0000256" key="2">
    <source>
        <dbReference type="SAM" id="Phobius"/>
    </source>
</evidence>
<accession>A0A814F151</accession>
<evidence type="ECO:0000313" key="4">
    <source>
        <dbReference type="EMBL" id="CAF0779648.1"/>
    </source>
</evidence>
<dbReference type="GO" id="GO:0008061">
    <property type="term" value="F:chitin binding"/>
    <property type="evidence" value="ECO:0007669"/>
    <property type="project" value="InterPro"/>
</dbReference>
<dbReference type="PROSITE" id="PS50940">
    <property type="entry name" value="CHIT_BIND_II"/>
    <property type="match status" value="1"/>
</dbReference>
<feature type="compositionally biased region" description="Polar residues" evidence="1">
    <location>
        <begin position="367"/>
        <end position="383"/>
    </location>
</feature>
<feature type="region of interest" description="Disordered" evidence="1">
    <location>
        <begin position="189"/>
        <end position="212"/>
    </location>
</feature>
<name>A0A814F151_ADIRI</name>
<dbReference type="AlphaFoldDB" id="A0A814F151"/>
<protein>
    <recommendedName>
        <fullName evidence="3">Chitin-binding type-2 domain-containing protein</fullName>
    </recommendedName>
</protein>
<evidence type="ECO:0000313" key="6">
    <source>
        <dbReference type="Proteomes" id="UP000663828"/>
    </source>
</evidence>
<sequence length="796" mass="92344">MQERRQQLKIPPAWQPDEWICHHSGSRQSTRMDNYFVYQQSKNRSATSYRTLERSPTPKRISTAKLRRQIENLSLKSAEYRQSARQSKVKRLRDTISPVSYKSFYSYALHRHLPTPPIHIPKMSKQSLKRWLDARDAYLGHNYPYIQEGLRRHRRLRRRKARKEMNMMIDYDETVTILSMESDRFTLPELTSSSSQRRLSRKESFTRRLSRSETNLRRSGSLLQRIKSFVRSPVASLNRLPCRKRARKKTVIIWDNFDDKCIGTEISERTTSRTNIKRSDQGVQANLPRPRIELHHEFDTSMVVGEKRQRIRSVRKDVEYYDKATETDFIENFVTVQREKRGEEEEKEVNARRNDKATRSDAEKENINPSTSEQYNVEQYQSGDNDDDKHHLPSMSTSDRQRNKKTNEAIKSSRFTNAGNRIVPLTDLFQSSAINENDKQNESRSAIVTPTESNTSVHEQLYKLRTRFNRLSKERRLLTCLLILFAIVMCGLLIGIFILSWIYQGRTSIIYREVNTTTTTATNVGVSVVEVLPRHERYTLIALNNNSSLSTSAIRTISSTTTTEKQLARYGESCDNDSDCENPFICFKKGSSTPGMCRCPLKYDFIKGRCVGDLNALCTKDIDCQRFMLCMGMKDGTRQCQCQTQFQYDNERRRCRGDYEAPCESSVDCRTNLICNKTATSAFCSCESHYHYYPSGKKCRGNPGAVCDRLTAECVDNAECRDGACECSNQFVPDENKVCVDPCPTKLTSQARIRYPGNCRRFIDCQQKSKTECPEMTIFNLRTQLCDYPKNVFDCR</sequence>
<feature type="compositionally biased region" description="Basic and acidic residues" evidence="1">
    <location>
        <begin position="399"/>
        <end position="408"/>
    </location>
</feature>
<keyword evidence="2" id="KW-0472">Membrane</keyword>
<feature type="region of interest" description="Disordered" evidence="1">
    <location>
        <begin position="339"/>
        <end position="413"/>
    </location>
</feature>
<dbReference type="SUPFAM" id="SSF57625">
    <property type="entry name" value="Invertebrate chitin-binding proteins"/>
    <property type="match status" value="1"/>
</dbReference>
<keyword evidence="2" id="KW-0812">Transmembrane</keyword>
<dbReference type="EMBL" id="CAJNOJ010000009">
    <property type="protein sequence ID" value="CAF0779648.1"/>
    <property type="molecule type" value="Genomic_DNA"/>
</dbReference>
<evidence type="ECO:0000313" key="5">
    <source>
        <dbReference type="EMBL" id="CAF0978756.1"/>
    </source>
</evidence>
<keyword evidence="2" id="KW-1133">Transmembrane helix</keyword>
<dbReference type="InterPro" id="IPR002557">
    <property type="entry name" value="Chitin-bd_dom"/>
</dbReference>
<proteinExistence type="predicted"/>
<evidence type="ECO:0000256" key="1">
    <source>
        <dbReference type="SAM" id="MobiDB-lite"/>
    </source>
</evidence>
<dbReference type="InterPro" id="IPR036508">
    <property type="entry name" value="Chitin-bd_dom_sf"/>
</dbReference>
<dbReference type="Pfam" id="PF01607">
    <property type="entry name" value="CBM_14"/>
    <property type="match status" value="1"/>
</dbReference>
<comment type="caution">
    <text evidence="5">The sequence shown here is derived from an EMBL/GenBank/DDBJ whole genome shotgun (WGS) entry which is preliminary data.</text>
</comment>
<feature type="compositionally biased region" description="Basic and acidic residues" evidence="1">
    <location>
        <begin position="339"/>
        <end position="366"/>
    </location>
</feature>
<dbReference type="EMBL" id="CAJNOR010000675">
    <property type="protein sequence ID" value="CAF0978756.1"/>
    <property type="molecule type" value="Genomic_DNA"/>
</dbReference>